<dbReference type="InterPro" id="IPR041698">
    <property type="entry name" value="Methyltransf_25"/>
</dbReference>
<evidence type="ECO:0000259" key="2">
    <source>
        <dbReference type="Pfam" id="PF13649"/>
    </source>
</evidence>
<keyword evidence="4" id="KW-1185">Reference proteome</keyword>
<feature type="domain" description="Methyltransferase" evidence="2">
    <location>
        <begin position="80"/>
        <end position="175"/>
    </location>
</feature>
<sequence>MSHQDLTHSMKGAKGEFLNRAYALDSTSAAHDLYSEWAASYDRDLTDGAYASPLRAVEALLRHLPSAATSDQSEKPALAVLDAGCGTGMVAECLIPSTQLTGQSFVVDGVDLTPGMLDVARDKDFYRKLSTADLNEPLLIVDGTYDIVMCVGTLTKGHVGPKVFGEFVRVVKPAGGLVVATVHDEIWESGGYKAGVESLQSAGLVEVQGICEQLFPRNKYNNINKSFQTATMDIGTPPDFSFDSDGSESDLDWGPSGICPEPVTRKGKHRGGDKKEEEKKKKAVVKEVKAFNAECLALKKLETDISRLHVTIFERHGELLKTLDAEQWPICPKRSAGQTRLPPFETVLLGLNAGTTPEEATEAMTILQSIVLLKFAHEADKAELALCDVGAAIHSASGKLNHGRYGDDEEGIRKLMGTATNKTHFFVNKDRAEVAKAAADSFHQALVALRNLANAFNKIATEAANNCGTLKLWDNLYNSHVYQNAHITQLLKNMFDFKDRSNLIEEAYLEKGKKLEDAMTHVASLEQGDWATKAYKVLNIDTRQRLRTVLPKIMAEHSGSDL</sequence>
<evidence type="ECO:0000313" key="4">
    <source>
        <dbReference type="Proteomes" id="UP000237631"/>
    </source>
</evidence>
<dbReference type="PANTHER" id="PTHR43464">
    <property type="entry name" value="METHYLTRANSFERASE"/>
    <property type="match status" value="1"/>
</dbReference>
<name>A0A2S6CHY5_9PEZI</name>
<dbReference type="Gene3D" id="3.40.50.150">
    <property type="entry name" value="Vaccinia Virus protein VP39"/>
    <property type="match status" value="1"/>
</dbReference>
<reference evidence="4" key="1">
    <citation type="journal article" date="2017" name="bioRxiv">
        <title>Conservation of a gene cluster reveals novel cercosporin biosynthetic mechanisms and extends production to the genus Colletotrichum.</title>
        <authorList>
            <person name="de Jonge R."/>
            <person name="Ebert M.K."/>
            <person name="Huitt-Roehl C.R."/>
            <person name="Pal P."/>
            <person name="Suttle J.C."/>
            <person name="Spanner R.E."/>
            <person name="Neubauer J.D."/>
            <person name="Jurick W.M.II."/>
            <person name="Stott K.A."/>
            <person name="Secor G.A."/>
            <person name="Thomma B.P.H.J."/>
            <person name="Van de Peer Y."/>
            <person name="Townsend C.A."/>
            <person name="Bolton M.D."/>
        </authorList>
    </citation>
    <scope>NUCLEOTIDE SEQUENCE [LARGE SCALE GENOMIC DNA]</scope>
    <source>
        <strain evidence="4">CBS538.71</strain>
    </source>
</reference>
<comment type="caution">
    <text evidence="3">The sequence shown here is derived from an EMBL/GenBank/DDBJ whole genome shotgun (WGS) entry which is preliminary data.</text>
</comment>
<accession>A0A2S6CHY5</accession>
<gene>
    <name evidence="3" type="ORF">CBER1_05773</name>
</gene>
<organism evidence="3 4">
    <name type="scientific">Cercospora berteroae</name>
    <dbReference type="NCBI Taxonomy" id="357750"/>
    <lineage>
        <taxon>Eukaryota</taxon>
        <taxon>Fungi</taxon>
        <taxon>Dikarya</taxon>
        <taxon>Ascomycota</taxon>
        <taxon>Pezizomycotina</taxon>
        <taxon>Dothideomycetes</taxon>
        <taxon>Dothideomycetidae</taxon>
        <taxon>Mycosphaerellales</taxon>
        <taxon>Mycosphaerellaceae</taxon>
        <taxon>Cercospora</taxon>
    </lineage>
</organism>
<dbReference type="AlphaFoldDB" id="A0A2S6CHY5"/>
<dbReference type="EMBL" id="PNEN01000395">
    <property type="protein sequence ID" value="PPJ59356.1"/>
    <property type="molecule type" value="Genomic_DNA"/>
</dbReference>
<dbReference type="PANTHER" id="PTHR43464:SF23">
    <property type="entry name" value="JUVENILE HORMONE ACID O-METHYLTRANSFERASE"/>
    <property type="match status" value="1"/>
</dbReference>
<feature type="region of interest" description="Disordered" evidence="1">
    <location>
        <begin position="238"/>
        <end position="279"/>
    </location>
</feature>
<dbReference type="OrthoDB" id="66144at2759"/>
<dbReference type="GO" id="GO:0010420">
    <property type="term" value="F:polyprenyldihydroxybenzoate methyltransferase activity"/>
    <property type="evidence" value="ECO:0007669"/>
    <property type="project" value="TreeGrafter"/>
</dbReference>
<dbReference type="Proteomes" id="UP000237631">
    <property type="component" value="Unassembled WGS sequence"/>
</dbReference>
<dbReference type="STRING" id="357750.A0A2S6CHY5"/>
<dbReference type="InterPro" id="IPR029063">
    <property type="entry name" value="SAM-dependent_MTases_sf"/>
</dbReference>
<evidence type="ECO:0000313" key="3">
    <source>
        <dbReference type="EMBL" id="PPJ59356.1"/>
    </source>
</evidence>
<protein>
    <recommendedName>
        <fullName evidence="2">Methyltransferase domain-containing protein</fullName>
    </recommendedName>
</protein>
<dbReference type="SUPFAM" id="SSF53335">
    <property type="entry name" value="S-adenosyl-L-methionine-dependent methyltransferases"/>
    <property type="match status" value="1"/>
</dbReference>
<dbReference type="Pfam" id="PF13649">
    <property type="entry name" value="Methyltransf_25"/>
    <property type="match status" value="1"/>
</dbReference>
<proteinExistence type="predicted"/>
<evidence type="ECO:0000256" key="1">
    <source>
        <dbReference type="SAM" id="MobiDB-lite"/>
    </source>
</evidence>
<dbReference type="CDD" id="cd02440">
    <property type="entry name" value="AdoMet_MTases"/>
    <property type="match status" value="1"/>
</dbReference>